<accession>A1ZTB0</accession>
<keyword evidence="3" id="KW-1185">Reference proteome</keyword>
<dbReference type="InterPro" id="IPR007157">
    <property type="entry name" value="PspA_VIPP1"/>
</dbReference>
<comment type="similarity">
    <text evidence="1">Belongs to the PspA/Vipp/IM30 family.</text>
</comment>
<dbReference type="AlphaFoldDB" id="A1ZTB0"/>
<dbReference type="PANTHER" id="PTHR31088:SF6">
    <property type="entry name" value="PHAGE SHOCK PROTEIN A"/>
    <property type="match status" value="1"/>
</dbReference>
<dbReference type="PANTHER" id="PTHR31088">
    <property type="entry name" value="MEMBRANE-ASSOCIATED PROTEIN VIPP1, CHLOROPLASTIC"/>
    <property type="match status" value="1"/>
</dbReference>
<gene>
    <name evidence="2" type="ORF">M23134_04610</name>
</gene>
<dbReference type="OrthoDB" id="9779630at2"/>
<name>A1ZTB0_MICM2</name>
<evidence type="ECO:0000313" key="2">
    <source>
        <dbReference type="EMBL" id="EAY26332.1"/>
    </source>
</evidence>
<reference evidence="2 3" key="1">
    <citation type="submission" date="2007-01" db="EMBL/GenBank/DDBJ databases">
        <authorList>
            <person name="Haygood M."/>
            <person name="Podell S."/>
            <person name="Anderson C."/>
            <person name="Hopkinson B."/>
            <person name="Roe K."/>
            <person name="Barbeau K."/>
            <person name="Gaasterland T."/>
            <person name="Ferriera S."/>
            <person name="Johnson J."/>
            <person name="Kravitz S."/>
            <person name="Beeson K."/>
            <person name="Sutton G."/>
            <person name="Rogers Y.-H."/>
            <person name="Friedman R."/>
            <person name="Frazier M."/>
            <person name="Venter J.C."/>
        </authorList>
    </citation>
    <scope>NUCLEOTIDE SEQUENCE [LARGE SCALE GENOMIC DNA]</scope>
    <source>
        <strain evidence="2 3">ATCC 23134</strain>
    </source>
</reference>
<sequence>MGIFGRISDIFKANVNDALDKAEDPSKMIKLMVVEMQESIAKATSALATAMAQEKKMERSYKQHATAAQNWEQKAMQALSAGNEDLARKALAKKADAEGQANQYKGMYDQATTTTSKLKGQVDTLKAKLNEAKMKESTLLARQEAADAQKKIAKQVGSFDASSTFSKFDKFEEKILKAEAEAEAFTELSGDGSASLNDEFKQLEQSSAVDDDLAKLRAKLNQGGV</sequence>
<evidence type="ECO:0000313" key="3">
    <source>
        <dbReference type="Proteomes" id="UP000004095"/>
    </source>
</evidence>
<dbReference type="Pfam" id="PF04012">
    <property type="entry name" value="PspA_IM30"/>
    <property type="match status" value="1"/>
</dbReference>
<dbReference type="eggNOG" id="COG1842">
    <property type="taxonomic scope" value="Bacteria"/>
</dbReference>
<protein>
    <submittedName>
        <fullName evidence="2">Phage shock protein A, PspA</fullName>
    </submittedName>
</protein>
<dbReference type="RefSeq" id="WP_002701093.1">
    <property type="nucleotide sequence ID" value="NZ_AAWS01000035.1"/>
</dbReference>
<evidence type="ECO:0000256" key="1">
    <source>
        <dbReference type="ARBA" id="ARBA00043985"/>
    </source>
</evidence>
<comment type="caution">
    <text evidence="2">The sequence shown here is derived from an EMBL/GenBank/DDBJ whole genome shotgun (WGS) entry which is preliminary data.</text>
</comment>
<organism evidence="2 3">
    <name type="scientific">Microscilla marina ATCC 23134</name>
    <dbReference type="NCBI Taxonomy" id="313606"/>
    <lineage>
        <taxon>Bacteria</taxon>
        <taxon>Pseudomonadati</taxon>
        <taxon>Bacteroidota</taxon>
        <taxon>Cytophagia</taxon>
        <taxon>Cytophagales</taxon>
        <taxon>Microscillaceae</taxon>
        <taxon>Microscilla</taxon>
    </lineage>
</organism>
<proteinExistence type="inferred from homology"/>
<dbReference type="EMBL" id="AAWS01000035">
    <property type="protein sequence ID" value="EAY26332.1"/>
    <property type="molecule type" value="Genomic_DNA"/>
</dbReference>
<dbReference type="Proteomes" id="UP000004095">
    <property type="component" value="Unassembled WGS sequence"/>
</dbReference>